<reference evidence="7" key="1">
    <citation type="submission" date="2020-06" db="EMBL/GenBank/DDBJ databases">
        <authorList>
            <person name="Li T."/>
            <person name="Hu X."/>
            <person name="Zhang T."/>
            <person name="Song X."/>
            <person name="Zhang H."/>
            <person name="Dai N."/>
            <person name="Sheng W."/>
            <person name="Hou X."/>
            <person name="Wei L."/>
        </authorList>
    </citation>
    <scope>NUCLEOTIDE SEQUENCE</scope>
    <source>
        <strain evidence="7">G02</strain>
        <tissue evidence="7">Leaf</tissue>
    </source>
</reference>
<sequence>MEPYAEASCVLKVNVHCQACKMSMLEVLGSICGKYNVDINSEEGLARVHAVVDPNLLLRALARTGYHAELKWVKLHHPNLNTSHYYDNHYDSYNNYGYGYNHGSIDDPYSYRRALPDPFPYYGHISNQYAPTISISPNFHGSNPYYYGSALPPARYVPSYPPKEYDPYADDPISFCSIM</sequence>
<evidence type="ECO:0000256" key="5">
    <source>
        <dbReference type="ARBA" id="ARBA00024045"/>
    </source>
</evidence>
<dbReference type="AlphaFoldDB" id="A0AAW2LR99"/>
<dbReference type="SUPFAM" id="SSF55008">
    <property type="entry name" value="HMA, heavy metal-associated domain"/>
    <property type="match status" value="1"/>
</dbReference>
<comment type="similarity">
    <text evidence="5">Belongs to the HIPP family.</text>
</comment>
<dbReference type="PANTHER" id="PTHR45868">
    <property type="entry name" value="HEAVY METAL-ASSOCIATED ISOPRENYLATED PLANT PROTEIN 33-RELATED"/>
    <property type="match status" value="1"/>
</dbReference>
<dbReference type="Gene3D" id="3.30.70.100">
    <property type="match status" value="1"/>
</dbReference>
<feature type="domain" description="HMA" evidence="6">
    <location>
        <begin position="6"/>
        <end position="69"/>
    </location>
</feature>
<dbReference type="PROSITE" id="PS50846">
    <property type="entry name" value="HMA_2"/>
    <property type="match status" value="1"/>
</dbReference>
<dbReference type="PANTHER" id="PTHR45868:SF63">
    <property type="entry name" value="HMA DOMAIN-CONTAINING PROTEIN"/>
    <property type="match status" value="1"/>
</dbReference>
<dbReference type="CDD" id="cd00371">
    <property type="entry name" value="HMA"/>
    <property type="match status" value="1"/>
</dbReference>
<organism evidence="7">
    <name type="scientific">Sesamum radiatum</name>
    <name type="common">Black benniseed</name>
    <dbReference type="NCBI Taxonomy" id="300843"/>
    <lineage>
        <taxon>Eukaryota</taxon>
        <taxon>Viridiplantae</taxon>
        <taxon>Streptophyta</taxon>
        <taxon>Embryophyta</taxon>
        <taxon>Tracheophyta</taxon>
        <taxon>Spermatophyta</taxon>
        <taxon>Magnoliopsida</taxon>
        <taxon>eudicotyledons</taxon>
        <taxon>Gunneridae</taxon>
        <taxon>Pentapetalae</taxon>
        <taxon>asterids</taxon>
        <taxon>lamiids</taxon>
        <taxon>Lamiales</taxon>
        <taxon>Pedaliaceae</taxon>
        <taxon>Sesamum</taxon>
    </lineage>
</organism>
<evidence type="ECO:0000256" key="3">
    <source>
        <dbReference type="ARBA" id="ARBA00022723"/>
    </source>
</evidence>
<keyword evidence="4" id="KW-0636">Prenylation</keyword>
<name>A0AAW2LR99_SESRA</name>
<comment type="subcellular location">
    <subcellularLocation>
        <location evidence="1">Membrane</location>
        <topology evidence="1">Peripheral membrane protein</topology>
    </subcellularLocation>
</comment>
<proteinExistence type="inferred from homology"/>
<comment type="caution">
    <text evidence="7">The sequence shown here is derived from an EMBL/GenBank/DDBJ whole genome shotgun (WGS) entry which is preliminary data.</text>
</comment>
<dbReference type="GO" id="GO:0016020">
    <property type="term" value="C:membrane"/>
    <property type="evidence" value="ECO:0007669"/>
    <property type="project" value="UniProtKB-SubCell"/>
</dbReference>
<protein>
    <recommendedName>
        <fullName evidence="6">HMA domain-containing protein</fullName>
    </recommendedName>
</protein>
<dbReference type="GO" id="GO:0046872">
    <property type="term" value="F:metal ion binding"/>
    <property type="evidence" value="ECO:0007669"/>
    <property type="project" value="UniProtKB-KW"/>
</dbReference>
<dbReference type="InterPro" id="IPR006121">
    <property type="entry name" value="HMA_dom"/>
</dbReference>
<dbReference type="Pfam" id="PF00403">
    <property type="entry name" value="HMA"/>
    <property type="match status" value="1"/>
</dbReference>
<evidence type="ECO:0000313" key="7">
    <source>
        <dbReference type="EMBL" id="KAL0320873.1"/>
    </source>
</evidence>
<accession>A0AAW2LR99</accession>
<keyword evidence="2" id="KW-0488">Methylation</keyword>
<keyword evidence="4" id="KW-0449">Lipoprotein</keyword>
<keyword evidence="3" id="KW-0479">Metal-binding</keyword>
<evidence type="ECO:0000256" key="2">
    <source>
        <dbReference type="ARBA" id="ARBA00022481"/>
    </source>
</evidence>
<reference evidence="7" key="2">
    <citation type="journal article" date="2024" name="Plant">
        <title>Genomic evolution and insights into agronomic trait innovations of Sesamum species.</title>
        <authorList>
            <person name="Miao H."/>
            <person name="Wang L."/>
            <person name="Qu L."/>
            <person name="Liu H."/>
            <person name="Sun Y."/>
            <person name="Le M."/>
            <person name="Wang Q."/>
            <person name="Wei S."/>
            <person name="Zheng Y."/>
            <person name="Lin W."/>
            <person name="Duan Y."/>
            <person name="Cao H."/>
            <person name="Xiong S."/>
            <person name="Wang X."/>
            <person name="Wei L."/>
            <person name="Li C."/>
            <person name="Ma Q."/>
            <person name="Ju M."/>
            <person name="Zhao R."/>
            <person name="Li G."/>
            <person name="Mu C."/>
            <person name="Tian Q."/>
            <person name="Mei H."/>
            <person name="Zhang T."/>
            <person name="Gao T."/>
            <person name="Zhang H."/>
        </authorList>
    </citation>
    <scope>NUCLEOTIDE SEQUENCE</scope>
    <source>
        <strain evidence="7">G02</strain>
    </source>
</reference>
<dbReference type="EMBL" id="JACGWJ010000024">
    <property type="protein sequence ID" value="KAL0320873.1"/>
    <property type="molecule type" value="Genomic_DNA"/>
</dbReference>
<evidence type="ECO:0000256" key="1">
    <source>
        <dbReference type="ARBA" id="ARBA00004170"/>
    </source>
</evidence>
<gene>
    <name evidence="7" type="ORF">Sradi_5348800</name>
</gene>
<dbReference type="InterPro" id="IPR036163">
    <property type="entry name" value="HMA_dom_sf"/>
</dbReference>
<evidence type="ECO:0000259" key="6">
    <source>
        <dbReference type="PROSITE" id="PS50846"/>
    </source>
</evidence>
<dbReference type="GO" id="GO:0009626">
    <property type="term" value="P:plant-type hypersensitive response"/>
    <property type="evidence" value="ECO:0007669"/>
    <property type="project" value="UniProtKB-KW"/>
</dbReference>
<evidence type="ECO:0000256" key="4">
    <source>
        <dbReference type="ARBA" id="ARBA00023289"/>
    </source>
</evidence>